<dbReference type="EMBL" id="CAJPUY010000001">
    <property type="protein sequence ID" value="CAG2126518.1"/>
    <property type="molecule type" value="Genomic_DNA"/>
</dbReference>
<proteinExistence type="predicted"/>
<gene>
    <name evidence="1" type="ORF">LMG31506_00002</name>
</gene>
<keyword evidence="2" id="KW-1185">Reference proteome</keyword>
<sequence>MQAQPDRRIAYQHLPELWLPGNYVLLSTDYRPLRLPGGFVHQLIEVANGRCRRTDIDGAPLGRRTPA</sequence>
<accession>A0A916IMT5</accession>
<dbReference type="AlphaFoldDB" id="A0A916IMT5"/>
<organism evidence="1 2">
    <name type="scientific">Cupriavidus yeoncheonensis</name>
    <dbReference type="NCBI Taxonomy" id="1462994"/>
    <lineage>
        <taxon>Bacteria</taxon>
        <taxon>Pseudomonadati</taxon>
        <taxon>Pseudomonadota</taxon>
        <taxon>Betaproteobacteria</taxon>
        <taxon>Burkholderiales</taxon>
        <taxon>Burkholderiaceae</taxon>
        <taxon>Cupriavidus</taxon>
    </lineage>
</organism>
<comment type="caution">
    <text evidence="1">The sequence shown here is derived from an EMBL/GenBank/DDBJ whole genome shotgun (WGS) entry which is preliminary data.</text>
</comment>
<evidence type="ECO:0000313" key="2">
    <source>
        <dbReference type="Proteomes" id="UP000672934"/>
    </source>
</evidence>
<reference evidence="1" key="1">
    <citation type="submission" date="2021-03" db="EMBL/GenBank/DDBJ databases">
        <authorList>
            <person name="Peeters C."/>
        </authorList>
    </citation>
    <scope>NUCLEOTIDE SEQUENCE</scope>
    <source>
        <strain evidence="1">LMG 31506</strain>
    </source>
</reference>
<dbReference type="Proteomes" id="UP000672934">
    <property type="component" value="Unassembled WGS sequence"/>
</dbReference>
<name>A0A916IMT5_9BURK</name>
<protein>
    <submittedName>
        <fullName evidence="1">Uncharacterized protein</fullName>
    </submittedName>
</protein>
<evidence type="ECO:0000313" key="1">
    <source>
        <dbReference type="EMBL" id="CAG2126518.1"/>
    </source>
</evidence>